<name>A0ABW2U4I6_9BACT</name>
<accession>A0ABW2U4I6</accession>
<evidence type="ECO:0000313" key="2">
    <source>
        <dbReference type="EMBL" id="MFC7667334.1"/>
    </source>
</evidence>
<proteinExistence type="predicted"/>
<reference evidence="3" key="1">
    <citation type="journal article" date="2019" name="Int. J. Syst. Evol. Microbiol.">
        <title>The Global Catalogue of Microorganisms (GCM) 10K type strain sequencing project: providing services to taxonomists for standard genome sequencing and annotation.</title>
        <authorList>
            <consortium name="The Broad Institute Genomics Platform"/>
            <consortium name="The Broad Institute Genome Sequencing Center for Infectious Disease"/>
            <person name="Wu L."/>
            <person name="Ma J."/>
        </authorList>
    </citation>
    <scope>NUCLEOTIDE SEQUENCE [LARGE SCALE GENOMIC DNA]</scope>
    <source>
        <strain evidence="3">JCM 19635</strain>
    </source>
</reference>
<protein>
    <submittedName>
        <fullName evidence="2">T9SS type A sorting domain-containing protein</fullName>
    </submittedName>
</protein>
<evidence type="ECO:0000313" key="3">
    <source>
        <dbReference type="Proteomes" id="UP001596513"/>
    </source>
</evidence>
<dbReference type="Proteomes" id="UP001596513">
    <property type="component" value="Unassembled WGS sequence"/>
</dbReference>
<evidence type="ECO:0000259" key="1">
    <source>
        <dbReference type="Pfam" id="PF18962"/>
    </source>
</evidence>
<dbReference type="InterPro" id="IPR026444">
    <property type="entry name" value="Secre_tail"/>
</dbReference>
<keyword evidence="3" id="KW-1185">Reference proteome</keyword>
<dbReference type="NCBIfam" id="TIGR04183">
    <property type="entry name" value="Por_Secre_tail"/>
    <property type="match status" value="1"/>
</dbReference>
<comment type="caution">
    <text evidence="2">The sequence shown here is derived from an EMBL/GenBank/DDBJ whole genome shotgun (WGS) entry which is preliminary data.</text>
</comment>
<dbReference type="EMBL" id="JBHTEK010000001">
    <property type="protein sequence ID" value="MFC7667334.1"/>
    <property type="molecule type" value="Genomic_DNA"/>
</dbReference>
<dbReference type="Pfam" id="PF18962">
    <property type="entry name" value="Por_Secre_tail"/>
    <property type="match status" value="1"/>
</dbReference>
<dbReference type="RefSeq" id="WP_380201785.1">
    <property type="nucleotide sequence ID" value="NZ_JBHTEK010000001.1"/>
</dbReference>
<feature type="domain" description="Secretion system C-terminal sorting" evidence="1">
    <location>
        <begin position="33"/>
        <end position="98"/>
    </location>
</feature>
<sequence>MNITGGAALTGGTYALTGDATPIGNELAKVLEVYPNPASSLLNLSLPGDAVSVVITDVRGARMDNVTLANGQVNISSLPKGMYTIAVSNGQKLFHQRFVKQ</sequence>
<gene>
    <name evidence="2" type="ORF">ACFQT0_07865</name>
</gene>
<organism evidence="2 3">
    <name type="scientific">Hymenobacter humi</name>
    <dbReference type="NCBI Taxonomy" id="1411620"/>
    <lineage>
        <taxon>Bacteria</taxon>
        <taxon>Pseudomonadati</taxon>
        <taxon>Bacteroidota</taxon>
        <taxon>Cytophagia</taxon>
        <taxon>Cytophagales</taxon>
        <taxon>Hymenobacteraceae</taxon>
        <taxon>Hymenobacter</taxon>
    </lineage>
</organism>